<dbReference type="PANTHER" id="PTHR34351">
    <property type="entry name" value="SLR1927 PROTEIN-RELATED"/>
    <property type="match status" value="1"/>
</dbReference>
<dbReference type="EMBL" id="BAABRI010000030">
    <property type="protein sequence ID" value="GAA5484650.1"/>
    <property type="molecule type" value="Genomic_DNA"/>
</dbReference>
<name>A0ABP9USZ5_9BACT</name>
<proteinExistence type="predicted"/>
<evidence type="ECO:0000313" key="3">
    <source>
        <dbReference type="Proteomes" id="UP001476282"/>
    </source>
</evidence>
<dbReference type="RefSeq" id="WP_353568755.1">
    <property type="nucleotide sequence ID" value="NZ_BAABRI010000030.1"/>
</dbReference>
<evidence type="ECO:0008006" key="4">
    <source>
        <dbReference type="Google" id="ProtNLM"/>
    </source>
</evidence>
<organism evidence="2 3">
    <name type="scientific">Haloferula sargassicola</name>
    <dbReference type="NCBI Taxonomy" id="490096"/>
    <lineage>
        <taxon>Bacteria</taxon>
        <taxon>Pseudomonadati</taxon>
        <taxon>Verrucomicrobiota</taxon>
        <taxon>Verrucomicrobiia</taxon>
        <taxon>Verrucomicrobiales</taxon>
        <taxon>Verrucomicrobiaceae</taxon>
        <taxon>Haloferula</taxon>
    </lineage>
</organism>
<feature type="transmembrane region" description="Helical" evidence="1">
    <location>
        <begin position="30"/>
        <end position="50"/>
    </location>
</feature>
<reference evidence="2 3" key="1">
    <citation type="submission" date="2024-02" db="EMBL/GenBank/DDBJ databases">
        <title>Haloferula sargassicola NBRC 104335.</title>
        <authorList>
            <person name="Ichikawa N."/>
            <person name="Katano-Makiyama Y."/>
            <person name="Hidaka K."/>
        </authorList>
    </citation>
    <scope>NUCLEOTIDE SEQUENCE [LARGE SCALE GENOMIC DNA]</scope>
    <source>
        <strain evidence="2 3">NBRC 104335</strain>
    </source>
</reference>
<dbReference type="PANTHER" id="PTHR34351:SF1">
    <property type="entry name" value="SLR1927 PROTEIN"/>
    <property type="match status" value="1"/>
</dbReference>
<comment type="caution">
    <text evidence="2">The sequence shown here is derived from an EMBL/GenBank/DDBJ whole genome shotgun (WGS) entry which is preliminary data.</text>
</comment>
<evidence type="ECO:0000256" key="1">
    <source>
        <dbReference type="SAM" id="Phobius"/>
    </source>
</evidence>
<keyword evidence="3" id="KW-1185">Reference proteome</keyword>
<evidence type="ECO:0000313" key="2">
    <source>
        <dbReference type="EMBL" id="GAA5484650.1"/>
    </source>
</evidence>
<keyword evidence="1" id="KW-0812">Transmembrane</keyword>
<gene>
    <name evidence="2" type="ORF">Hsar01_03896</name>
</gene>
<accession>A0ABP9USZ5</accession>
<sequence>MTRGRIGTRGHWVAGTSAALAVAGLLRVDGALLAVSAAGLLLLGVAWVLGRANVSQLAARLEGPRAVVAESPARARLTLSNRRRWLDGFRLGISISGPGRMALEMAVPWVPAGSQAGGGLAFQAPDRGLAEALSVEARSDFPWGLFEFRSEWRLEQEMIVLPRPIRPPARAWGWERGGETPARSWLEEPGDRRGLRGYMAGDRVKTIRWPASVRSAARGGGLMVAEPDPPGGRDEEVWLVFHSCGDGGLIRPARFERAVSLLWGETERLVGMGRTVVWLADFLEWVPQRMARRSDLAEAGEILARARRASGTQKHEVLGRLAETRGPIRVFSDQAAAHWQAWLSDPESAVDVVRFEKGGLR</sequence>
<keyword evidence="1" id="KW-1133">Transmembrane helix</keyword>
<keyword evidence="1" id="KW-0472">Membrane</keyword>
<protein>
    <recommendedName>
        <fullName evidence="4">DUF58 domain-containing protein</fullName>
    </recommendedName>
</protein>
<dbReference type="Proteomes" id="UP001476282">
    <property type="component" value="Unassembled WGS sequence"/>
</dbReference>